<dbReference type="InterPro" id="IPR000182">
    <property type="entry name" value="GNAT_dom"/>
</dbReference>
<feature type="compositionally biased region" description="Polar residues" evidence="3">
    <location>
        <begin position="1"/>
        <end position="11"/>
    </location>
</feature>
<dbReference type="EMBL" id="KQ964245">
    <property type="protein sequence ID" value="KXJ97228.1"/>
    <property type="molecule type" value="Genomic_DNA"/>
</dbReference>
<dbReference type="InterPro" id="IPR016181">
    <property type="entry name" value="Acyl_CoA_acyltransferase"/>
</dbReference>
<feature type="domain" description="N-acetyltransferase" evidence="4">
    <location>
        <begin position="52"/>
        <end position="203"/>
    </location>
</feature>
<protein>
    <submittedName>
        <fullName evidence="5">Acyl-CoA N-acyltransferase</fullName>
    </submittedName>
</protein>
<dbReference type="STRING" id="196109.A0A136JJA3"/>
<reference evidence="6" key="1">
    <citation type="submission" date="2016-02" db="EMBL/GenBank/DDBJ databases">
        <title>Draft genome sequence of Microdochium bolleyi, a fungal endophyte of beachgrass.</title>
        <authorList>
            <consortium name="DOE Joint Genome Institute"/>
            <person name="David A.S."/>
            <person name="May G."/>
            <person name="Haridas S."/>
            <person name="Lim J."/>
            <person name="Wang M."/>
            <person name="Labutti K."/>
            <person name="Lipzen A."/>
            <person name="Barry K."/>
            <person name="Grigoriev I.V."/>
        </authorList>
    </citation>
    <scope>NUCLEOTIDE SEQUENCE [LARGE SCALE GENOMIC DNA]</scope>
    <source>
        <strain evidence="6">J235TASD1</strain>
    </source>
</reference>
<dbReference type="OrthoDB" id="41532at2759"/>
<sequence>MANQSETTSGRPGSGPAIEPQPSLPPSYTITAIERPEQLSQYLPSLRALLQFHVNDDPSVSSIGFRAPLSDSGADDFWLSISKRLEDEVAGLSPRSYYMFVLTTGSSVEVLATAAVMTINKVNHMHRAEIVKVLVAPSHQRKGLGQAMMRHIEDFARIQLRKDVLMLDTATETPAVHFYRRLGWKEWGTCPEYADFADGRRGDCTFFVKIVRDTPRELSA</sequence>
<evidence type="ECO:0000256" key="2">
    <source>
        <dbReference type="ARBA" id="ARBA00023315"/>
    </source>
</evidence>
<dbReference type="Proteomes" id="UP000070501">
    <property type="component" value="Unassembled WGS sequence"/>
</dbReference>
<dbReference type="InParanoid" id="A0A136JJA3"/>
<dbReference type="PROSITE" id="PS51186">
    <property type="entry name" value="GNAT"/>
    <property type="match status" value="1"/>
</dbReference>
<dbReference type="PANTHER" id="PTHR43877">
    <property type="entry name" value="AMINOALKYLPHOSPHONATE N-ACETYLTRANSFERASE-RELATED-RELATED"/>
    <property type="match status" value="1"/>
</dbReference>
<dbReference type="CDD" id="cd04301">
    <property type="entry name" value="NAT_SF"/>
    <property type="match status" value="1"/>
</dbReference>
<evidence type="ECO:0000256" key="3">
    <source>
        <dbReference type="SAM" id="MobiDB-lite"/>
    </source>
</evidence>
<gene>
    <name evidence="5" type="ORF">Micbo1qcDRAFT_156045</name>
</gene>
<dbReference type="InterPro" id="IPR050832">
    <property type="entry name" value="Bact_Acetyltransf"/>
</dbReference>
<dbReference type="Pfam" id="PF00583">
    <property type="entry name" value="Acetyltransf_1"/>
    <property type="match status" value="1"/>
</dbReference>
<feature type="region of interest" description="Disordered" evidence="3">
    <location>
        <begin position="1"/>
        <end position="27"/>
    </location>
</feature>
<dbReference type="SUPFAM" id="SSF55729">
    <property type="entry name" value="Acyl-CoA N-acyltransferases (Nat)"/>
    <property type="match status" value="1"/>
</dbReference>
<keyword evidence="6" id="KW-1185">Reference proteome</keyword>
<name>A0A136JJA3_9PEZI</name>
<dbReference type="Gene3D" id="3.40.630.30">
    <property type="match status" value="1"/>
</dbReference>
<keyword evidence="1 5" id="KW-0808">Transferase</keyword>
<keyword evidence="2 5" id="KW-0012">Acyltransferase</keyword>
<evidence type="ECO:0000259" key="4">
    <source>
        <dbReference type="PROSITE" id="PS51186"/>
    </source>
</evidence>
<proteinExistence type="predicted"/>
<evidence type="ECO:0000313" key="6">
    <source>
        <dbReference type="Proteomes" id="UP000070501"/>
    </source>
</evidence>
<evidence type="ECO:0000313" key="5">
    <source>
        <dbReference type="EMBL" id="KXJ97228.1"/>
    </source>
</evidence>
<dbReference type="GO" id="GO:0016747">
    <property type="term" value="F:acyltransferase activity, transferring groups other than amino-acyl groups"/>
    <property type="evidence" value="ECO:0007669"/>
    <property type="project" value="InterPro"/>
</dbReference>
<dbReference type="PANTHER" id="PTHR43877:SF2">
    <property type="entry name" value="AMINOALKYLPHOSPHONATE N-ACETYLTRANSFERASE-RELATED"/>
    <property type="match status" value="1"/>
</dbReference>
<evidence type="ECO:0000256" key="1">
    <source>
        <dbReference type="ARBA" id="ARBA00022679"/>
    </source>
</evidence>
<dbReference type="AlphaFoldDB" id="A0A136JJA3"/>
<accession>A0A136JJA3</accession>
<organism evidence="5 6">
    <name type="scientific">Microdochium bolleyi</name>
    <dbReference type="NCBI Taxonomy" id="196109"/>
    <lineage>
        <taxon>Eukaryota</taxon>
        <taxon>Fungi</taxon>
        <taxon>Dikarya</taxon>
        <taxon>Ascomycota</taxon>
        <taxon>Pezizomycotina</taxon>
        <taxon>Sordariomycetes</taxon>
        <taxon>Xylariomycetidae</taxon>
        <taxon>Xylariales</taxon>
        <taxon>Microdochiaceae</taxon>
        <taxon>Microdochium</taxon>
    </lineage>
</organism>